<proteinExistence type="inferred from homology"/>
<keyword evidence="2 5" id="KW-0812">Transmembrane</keyword>
<protein>
    <recommendedName>
        <fullName evidence="5">Inner membrane-spanning protein YciB</fullName>
    </recommendedName>
</protein>
<dbReference type="AlphaFoldDB" id="A0A4P6UWE5"/>
<dbReference type="NCBIfam" id="NF001323">
    <property type="entry name" value="PRK00259.1-1"/>
    <property type="match status" value="1"/>
</dbReference>
<dbReference type="InterPro" id="IPR006008">
    <property type="entry name" value="YciB"/>
</dbReference>
<dbReference type="NCBIfam" id="TIGR00997">
    <property type="entry name" value="ispZ"/>
    <property type="match status" value="1"/>
</dbReference>
<evidence type="ECO:0000256" key="1">
    <source>
        <dbReference type="ARBA" id="ARBA00022475"/>
    </source>
</evidence>
<feature type="transmembrane region" description="Helical" evidence="5">
    <location>
        <begin position="180"/>
        <end position="198"/>
    </location>
</feature>
<feature type="transmembrane region" description="Helical" evidence="5">
    <location>
        <begin position="20"/>
        <end position="37"/>
    </location>
</feature>
<feature type="transmembrane region" description="Helical" evidence="5">
    <location>
        <begin position="156"/>
        <end position="174"/>
    </location>
</feature>
<dbReference type="GeneID" id="90765696"/>
<feature type="transmembrane region" description="Helical" evidence="5">
    <location>
        <begin position="57"/>
        <end position="78"/>
    </location>
</feature>
<keyword evidence="5" id="KW-0997">Cell inner membrane</keyword>
<dbReference type="PANTHER" id="PTHR36917:SF1">
    <property type="entry name" value="INNER MEMBRANE-SPANNING PROTEIN YCIB"/>
    <property type="match status" value="1"/>
</dbReference>
<keyword evidence="1 5" id="KW-1003">Cell membrane</keyword>
<gene>
    <name evidence="5" type="primary">yciB</name>
    <name evidence="6" type="ORF">E0E05_00185</name>
</gene>
<keyword evidence="4 5" id="KW-0472">Membrane</keyword>
<evidence type="ECO:0000256" key="2">
    <source>
        <dbReference type="ARBA" id="ARBA00022692"/>
    </source>
</evidence>
<dbReference type="RefSeq" id="WP_131614849.1">
    <property type="nucleotide sequence ID" value="NZ_CP036532.1"/>
</dbReference>
<sequence>MAENLSIAEAPKGKPAVNPGLKLALEFGPLLAFFFANARAEWLSERITFLGALGEPIFVATAIFMAATAISLSLSWLLTRTIPMMPLISGVVVLIFGALTLWLHNDLFIKIKPTIINGLFSVLLLGGLFIFRVSLLRYVFDTAFRIDERGWHKLTIRWGLFLAGMAVLNEVLWRNFSTDFWVAFKVWGNMPITIAFTLSQMPMIMRHSIDPDES</sequence>
<keyword evidence="3 5" id="KW-1133">Transmembrane helix</keyword>
<evidence type="ECO:0000256" key="3">
    <source>
        <dbReference type="ARBA" id="ARBA00022989"/>
    </source>
</evidence>
<comment type="subcellular location">
    <subcellularLocation>
        <location evidence="5">Cell inner membrane</location>
        <topology evidence="5">Multi-pass membrane protein</topology>
    </subcellularLocation>
</comment>
<reference evidence="6 7" key="1">
    <citation type="journal article" date="2017" name="Int. J. Syst. Evol. Microbiol.">
        <title>Roseitalea porphyridii gen. nov., sp. nov., isolated from a red alga, and reclassification of Hoeflea suaedae Chung et al. 2013 as Pseudohoeflea suaedae gen. nov., comb. nov.</title>
        <authorList>
            <person name="Hyeon J.W."/>
            <person name="Jeong S.E."/>
            <person name="Baek K."/>
            <person name="Jeon C.O."/>
        </authorList>
    </citation>
    <scope>NUCLEOTIDE SEQUENCE [LARGE SCALE GENOMIC DNA]</scope>
    <source>
        <strain evidence="6 7">MA7-20</strain>
    </source>
</reference>
<dbReference type="EMBL" id="CP036532">
    <property type="protein sequence ID" value="QBK29145.1"/>
    <property type="molecule type" value="Genomic_DNA"/>
</dbReference>
<dbReference type="KEGG" id="rpod:E0E05_00185"/>
<accession>A0A4P6UWE5</accession>
<dbReference type="OrthoDB" id="9788219at2"/>
<organism evidence="6 7">
    <name type="scientific">Roseitalea porphyridii</name>
    <dbReference type="NCBI Taxonomy" id="1852022"/>
    <lineage>
        <taxon>Bacteria</taxon>
        <taxon>Pseudomonadati</taxon>
        <taxon>Pseudomonadota</taxon>
        <taxon>Alphaproteobacteria</taxon>
        <taxon>Hyphomicrobiales</taxon>
        <taxon>Ahrensiaceae</taxon>
        <taxon>Roseitalea</taxon>
    </lineage>
</organism>
<dbReference type="Pfam" id="PF04279">
    <property type="entry name" value="IspA"/>
    <property type="match status" value="1"/>
</dbReference>
<dbReference type="Proteomes" id="UP000293719">
    <property type="component" value="Chromosome"/>
</dbReference>
<feature type="transmembrane region" description="Helical" evidence="5">
    <location>
        <begin position="85"/>
        <end position="103"/>
    </location>
</feature>
<evidence type="ECO:0000256" key="4">
    <source>
        <dbReference type="ARBA" id="ARBA00023136"/>
    </source>
</evidence>
<dbReference type="HAMAP" id="MF_00189">
    <property type="entry name" value="YciB"/>
    <property type="match status" value="1"/>
</dbReference>
<feature type="transmembrane region" description="Helical" evidence="5">
    <location>
        <begin position="115"/>
        <end position="135"/>
    </location>
</feature>
<dbReference type="GO" id="GO:0005886">
    <property type="term" value="C:plasma membrane"/>
    <property type="evidence" value="ECO:0007669"/>
    <property type="project" value="UniProtKB-SubCell"/>
</dbReference>
<keyword evidence="7" id="KW-1185">Reference proteome</keyword>
<name>A0A4P6UWE5_9HYPH</name>
<dbReference type="PANTHER" id="PTHR36917">
    <property type="entry name" value="INTRACELLULAR SEPTATION PROTEIN A-RELATED"/>
    <property type="match status" value="1"/>
</dbReference>
<comment type="similarity">
    <text evidence="5">Belongs to the YciB family.</text>
</comment>
<evidence type="ECO:0000313" key="7">
    <source>
        <dbReference type="Proteomes" id="UP000293719"/>
    </source>
</evidence>
<comment type="function">
    <text evidence="5">Plays a role in cell envelope biogenesis, maintenance of cell envelope integrity and membrane homeostasis.</text>
</comment>
<evidence type="ECO:0000313" key="6">
    <source>
        <dbReference type="EMBL" id="QBK29145.1"/>
    </source>
</evidence>
<evidence type="ECO:0000256" key="5">
    <source>
        <dbReference type="HAMAP-Rule" id="MF_00189"/>
    </source>
</evidence>